<dbReference type="Pfam" id="PF01168">
    <property type="entry name" value="Ala_racemase_N"/>
    <property type="match status" value="1"/>
</dbReference>
<feature type="modified residue" description="N6-(pyridoxal phosphate)lysine" evidence="2 3">
    <location>
        <position position="27"/>
    </location>
</feature>
<dbReference type="HAMAP" id="MF_02087">
    <property type="entry name" value="PLP_homeostasis"/>
    <property type="match status" value="1"/>
</dbReference>
<dbReference type="PROSITE" id="PS01211">
    <property type="entry name" value="UPF0001"/>
    <property type="match status" value="1"/>
</dbReference>
<dbReference type="AlphaFoldDB" id="A0A7X9P1M0"/>
<organism evidence="6 7">
    <name type="scientific">Flammeovirga aprica JL-4</name>
    <dbReference type="NCBI Taxonomy" id="694437"/>
    <lineage>
        <taxon>Bacteria</taxon>
        <taxon>Pseudomonadati</taxon>
        <taxon>Bacteroidota</taxon>
        <taxon>Cytophagia</taxon>
        <taxon>Cytophagales</taxon>
        <taxon>Flammeovirgaceae</taxon>
        <taxon>Flammeovirga</taxon>
    </lineage>
</organism>
<keyword evidence="1 2" id="KW-0663">Pyridoxal phosphate</keyword>
<dbReference type="SUPFAM" id="SSF51419">
    <property type="entry name" value="PLP-binding barrel"/>
    <property type="match status" value="1"/>
</dbReference>
<dbReference type="NCBIfam" id="TIGR00044">
    <property type="entry name" value="YggS family pyridoxal phosphate-dependent enzyme"/>
    <property type="match status" value="1"/>
</dbReference>
<evidence type="ECO:0000313" key="6">
    <source>
        <dbReference type="EMBL" id="NME67640.1"/>
    </source>
</evidence>
<dbReference type="FunFam" id="3.20.20.10:FF:000018">
    <property type="entry name" value="Pyridoxal phosphate homeostasis protein"/>
    <property type="match status" value="1"/>
</dbReference>
<dbReference type="EMBL" id="JABANE010000013">
    <property type="protein sequence ID" value="NME67640.1"/>
    <property type="molecule type" value="Genomic_DNA"/>
</dbReference>
<comment type="cofactor">
    <cofactor evidence="3">
        <name>pyridoxal 5'-phosphate</name>
        <dbReference type="ChEBI" id="CHEBI:597326"/>
    </cofactor>
</comment>
<dbReference type="Proteomes" id="UP000576082">
    <property type="component" value="Unassembled WGS sequence"/>
</dbReference>
<sequence length="230" mass="26067">MSSIAENLHSFRQKLEGTSCKLVAVSKTKPVEMLQEAYDANQRIFGENKVQELVDKHEVLPQDIQWHMIGHLQRNKVKYIAPFVSLIHSIDSPRLLNEVQKRAAQNDRVIDCLLQLFIAEEETKFGFSKEEVIEFLSSEEFKAMKNIRIVGVMGMATNTSDEAQVRKEFSSLKDISEELKDKFNNLENVKISEISMGMSGDFPIAIEEGSTMIRVGSAIFGARNYGTPKH</sequence>
<name>A0A7X9P1M0_9BACT</name>
<comment type="caution">
    <text evidence="6">The sequence shown here is derived from an EMBL/GenBank/DDBJ whole genome shotgun (WGS) entry which is preliminary data.</text>
</comment>
<accession>A0A7X9P1M0</accession>
<evidence type="ECO:0000313" key="7">
    <source>
        <dbReference type="Proteomes" id="UP000576082"/>
    </source>
</evidence>
<proteinExistence type="inferred from homology"/>
<dbReference type="PANTHER" id="PTHR10146">
    <property type="entry name" value="PROLINE SYNTHETASE CO-TRANSCRIBED BACTERIAL HOMOLOG PROTEIN"/>
    <property type="match status" value="1"/>
</dbReference>
<evidence type="ECO:0000259" key="5">
    <source>
        <dbReference type="Pfam" id="PF01168"/>
    </source>
</evidence>
<comment type="similarity">
    <text evidence="2 4">Belongs to the pyridoxal phosphate-binding protein YggS/PROSC family.</text>
</comment>
<dbReference type="RefSeq" id="WP_169655976.1">
    <property type="nucleotide sequence ID" value="NZ_JABANE010000013.1"/>
</dbReference>
<evidence type="ECO:0000256" key="1">
    <source>
        <dbReference type="ARBA" id="ARBA00022898"/>
    </source>
</evidence>
<gene>
    <name evidence="6" type="ORF">HHU12_06650</name>
</gene>
<dbReference type="Gene3D" id="3.20.20.10">
    <property type="entry name" value="Alanine racemase"/>
    <property type="match status" value="1"/>
</dbReference>
<evidence type="ECO:0000256" key="2">
    <source>
        <dbReference type="HAMAP-Rule" id="MF_02087"/>
    </source>
</evidence>
<feature type="domain" description="Alanine racemase N-terminal" evidence="5">
    <location>
        <begin position="2"/>
        <end position="223"/>
    </location>
</feature>
<dbReference type="InterPro" id="IPR029066">
    <property type="entry name" value="PLP-binding_barrel"/>
</dbReference>
<dbReference type="PIRSF" id="PIRSF004848">
    <property type="entry name" value="YBL036c_PLPDEIII"/>
    <property type="match status" value="1"/>
</dbReference>
<keyword evidence="7" id="KW-1185">Reference proteome</keyword>
<dbReference type="InterPro" id="IPR011078">
    <property type="entry name" value="PyrdxlP_homeostasis"/>
</dbReference>
<reference evidence="6 7" key="1">
    <citation type="submission" date="2020-04" db="EMBL/GenBank/DDBJ databases">
        <title>Flammeovirga sp. SR4, a novel species isolated from seawater.</title>
        <authorList>
            <person name="Wang X."/>
        </authorList>
    </citation>
    <scope>NUCLEOTIDE SEQUENCE [LARGE SCALE GENOMIC DNA]</scope>
    <source>
        <strain evidence="6 7">ATCC 23126</strain>
    </source>
</reference>
<evidence type="ECO:0000256" key="3">
    <source>
        <dbReference type="PIRSR" id="PIRSR004848-1"/>
    </source>
</evidence>
<dbReference type="CDD" id="cd00635">
    <property type="entry name" value="PLPDE_III_YBL036c_like"/>
    <property type="match status" value="1"/>
</dbReference>
<protein>
    <recommendedName>
        <fullName evidence="2">Pyridoxal phosphate homeostasis protein</fullName>
        <shortName evidence="2">PLP homeostasis protein</shortName>
    </recommendedName>
</protein>
<evidence type="ECO:0000256" key="4">
    <source>
        <dbReference type="RuleBase" id="RU004514"/>
    </source>
</evidence>
<dbReference type="GO" id="GO:0030170">
    <property type="term" value="F:pyridoxal phosphate binding"/>
    <property type="evidence" value="ECO:0007669"/>
    <property type="project" value="UniProtKB-UniRule"/>
</dbReference>
<dbReference type="InterPro" id="IPR001608">
    <property type="entry name" value="Ala_racemase_N"/>
</dbReference>
<dbReference type="PANTHER" id="PTHR10146:SF14">
    <property type="entry name" value="PYRIDOXAL PHOSPHATE HOMEOSTASIS PROTEIN"/>
    <property type="match status" value="1"/>
</dbReference>
<comment type="function">
    <text evidence="2">Pyridoxal 5'-phosphate (PLP)-binding protein, which is involved in PLP homeostasis.</text>
</comment>